<dbReference type="RefSeq" id="XP_014148333.1">
    <property type="nucleotide sequence ID" value="XM_014292858.1"/>
</dbReference>
<dbReference type="AlphaFoldDB" id="A0A0L0FD74"/>
<protein>
    <submittedName>
        <fullName evidence="2">Uncharacterized protein</fullName>
    </submittedName>
</protein>
<gene>
    <name evidence="2" type="ORF">SARC_13021</name>
</gene>
<evidence type="ECO:0000313" key="2">
    <source>
        <dbReference type="EMBL" id="KNC74431.1"/>
    </source>
</evidence>
<dbReference type="EMBL" id="KQ244416">
    <property type="protein sequence ID" value="KNC74431.1"/>
    <property type="molecule type" value="Genomic_DNA"/>
</dbReference>
<dbReference type="GeneID" id="25913525"/>
<feature type="compositionally biased region" description="Acidic residues" evidence="1">
    <location>
        <begin position="1"/>
        <end position="13"/>
    </location>
</feature>
<organism evidence="2 3">
    <name type="scientific">Sphaeroforma arctica JP610</name>
    <dbReference type="NCBI Taxonomy" id="667725"/>
    <lineage>
        <taxon>Eukaryota</taxon>
        <taxon>Ichthyosporea</taxon>
        <taxon>Ichthyophonida</taxon>
        <taxon>Sphaeroforma</taxon>
    </lineage>
</organism>
<dbReference type="Proteomes" id="UP000054560">
    <property type="component" value="Unassembled WGS sequence"/>
</dbReference>
<reference evidence="2 3" key="1">
    <citation type="submission" date="2011-02" db="EMBL/GenBank/DDBJ databases">
        <title>The Genome Sequence of Sphaeroforma arctica JP610.</title>
        <authorList>
            <consortium name="The Broad Institute Genome Sequencing Platform"/>
            <person name="Russ C."/>
            <person name="Cuomo C."/>
            <person name="Young S.K."/>
            <person name="Zeng Q."/>
            <person name="Gargeya S."/>
            <person name="Alvarado L."/>
            <person name="Berlin A."/>
            <person name="Chapman S.B."/>
            <person name="Chen Z."/>
            <person name="Freedman E."/>
            <person name="Gellesch M."/>
            <person name="Goldberg J."/>
            <person name="Griggs A."/>
            <person name="Gujja S."/>
            <person name="Heilman E."/>
            <person name="Heiman D."/>
            <person name="Howarth C."/>
            <person name="Mehta T."/>
            <person name="Neiman D."/>
            <person name="Pearson M."/>
            <person name="Roberts A."/>
            <person name="Saif S."/>
            <person name="Shea T."/>
            <person name="Shenoy N."/>
            <person name="Sisk P."/>
            <person name="Stolte C."/>
            <person name="Sykes S."/>
            <person name="White J."/>
            <person name="Yandava C."/>
            <person name="Burger G."/>
            <person name="Gray M.W."/>
            <person name="Holland P.W.H."/>
            <person name="King N."/>
            <person name="Lang F.B.F."/>
            <person name="Roger A.J."/>
            <person name="Ruiz-Trillo I."/>
            <person name="Haas B."/>
            <person name="Nusbaum C."/>
            <person name="Birren B."/>
        </authorList>
    </citation>
    <scope>NUCLEOTIDE SEQUENCE [LARGE SCALE GENOMIC DNA]</scope>
    <source>
        <strain evidence="2 3">JP610</strain>
    </source>
</reference>
<feature type="region of interest" description="Disordered" evidence="1">
    <location>
        <begin position="1"/>
        <end position="23"/>
    </location>
</feature>
<sequence length="91" mass="10083">MDMIGEGETEMEETFSNAQQSHTRPLYRFDAGLPVTELFSDSDDVSSGDEFDAIDPIAEVGVRRTYGSPSCGESRGFFLVKLNKDDINVKL</sequence>
<evidence type="ECO:0000256" key="1">
    <source>
        <dbReference type="SAM" id="MobiDB-lite"/>
    </source>
</evidence>
<evidence type="ECO:0000313" key="3">
    <source>
        <dbReference type="Proteomes" id="UP000054560"/>
    </source>
</evidence>
<accession>A0A0L0FD74</accession>
<keyword evidence="3" id="KW-1185">Reference proteome</keyword>
<proteinExistence type="predicted"/>
<name>A0A0L0FD74_9EUKA</name>